<name>A0AAJ7DXK4_9HYME</name>
<gene>
    <name evidence="16" type="primary">LOC105363996</name>
</gene>
<comment type="caution">
    <text evidence="11">Lacks conserved residue(s) required for the propagation of feature annotation.</text>
</comment>
<dbReference type="Proteomes" id="UP000695007">
    <property type="component" value="Unplaced"/>
</dbReference>
<keyword evidence="3" id="KW-0964">Secreted</keyword>
<dbReference type="PROSITE" id="PS00010">
    <property type="entry name" value="ASX_HYDROXYL"/>
    <property type="match status" value="5"/>
</dbReference>
<evidence type="ECO:0000256" key="10">
    <source>
        <dbReference type="ARBA" id="ARBA00023180"/>
    </source>
</evidence>
<evidence type="ECO:0000256" key="11">
    <source>
        <dbReference type="PROSITE-ProRule" id="PRU00076"/>
    </source>
</evidence>
<feature type="domain" description="EGF-like" evidence="14">
    <location>
        <begin position="1397"/>
        <end position="1439"/>
    </location>
</feature>
<keyword evidence="7" id="KW-0677">Repeat</keyword>
<evidence type="ECO:0000256" key="2">
    <source>
        <dbReference type="ARBA" id="ARBA00006127"/>
    </source>
</evidence>
<dbReference type="InterPro" id="IPR009030">
    <property type="entry name" value="Growth_fac_rcpt_cys_sf"/>
</dbReference>
<dbReference type="RefSeq" id="XP_011500132.1">
    <property type="nucleotide sequence ID" value="XM_011501830.1"/>
</dbReference>
<keyword evidence="15" id="KW-1185">Reference proteome</keyword>
<evidence type="ECO:0000256" key="7">
    <source>
        <dbReference type="ARBA" id="ARBA00022737"/>
    </source>
</evidence>
<keyword evidence="6 13" id="KW-0732">Signal</keyword>
<keyword evidence="9" id="KW-1015">Disulfide bond</keyword>
<feature type="domain" description="EGF-like" evidence="14">
    <location>
        <begin position="1356"/>
        <end position="1396"/>
    </location>
</feature>
<evidence type="ECO:0000256" key="5">
    <source>
        <dbReference type="ARBA" id="ARBA00022536"/>
    </source>
</evidence>
<dbReference type="SUPFAM" id="SSF57184">
    <property type="entry name" value="Growth factor receptor domain"/>
    <property type="match status" value="5"/>
</dbReference>
<reference evidence="16" key="1">
    <citation type="submission" date="2025-08" db="UniProtKB">
        <authorList>
            <consortium name="RefSeq"/>
        </authorList>
    </citation>
    <scope>IDENTIFICATION</scope>
</reference>
<evidence type="ECO:0000256" key="9">
    <source>
        <dbReference type="ARBA" id="ARBA00023157"/>
    </source>
</evidence>
<keyword evidence="10" id="KW-0325">Glycoprotein</keyword>
<protein>
    <submittedName>
        <fullName evidence="16">Fibrillin-1</fullName>
    </submittedName>
</protein>
<keyword evidence="5 11" id="KW-0245">EGF-like domain</keyword>
<dbReference type="FunFam" id="2.10.25.10:FF:000038">
    <property type="entry name" value="Fibrillin 2"/>
    <property type="match status" value="2"/>
</dbReference>
<dbReference type="GeneID" id="105363996"/>
<dbReference type="InterPro" id="IPR026823">
    <property type="entry name" value="cEGF"/>
</dbReference>
<dbReference type="KEGG" id="csol:105363996"/>
<dbReference type="Pfam" id="PF22914">
    <property type="entry name" value="Fibulin_C"/>
    <property type="match status" value="1"/>
</dbReference>
<dbReference type="FunFam" id="2.10.25.10:FF:000010">
    <property type="entry name" value="Pro-epidermal growth factor"/>
    <property type="match status" value="1"/>
</dbReference>
<feature type="chain" id="PRO_5042480465" evidence="13">
    <location>
        <begin position="19"/>
        <end position="1621"/>
    </location>
</feature>
<feature type="domain" description="EGF-like" evidence="14">
    <location>
        <begin position="1269"/>
        <end position="1310"/>
    </location>
</feature>
<dbReference type="InterPro" id="IPR055088">
    <property type="entry name" value="Fibulin_C"/>
</dbReference>
<evidence type="ECO:0000256" key="1">
    <source>
        <dbReference type="ARBA" id="ARBA00004498"/>
    </source>
</evidence>
<dbReference type="Gene3D" id="2.10.25.10">
    <property type="entry name" value="Laminin"/>
    <property type="match status" value="20"/>
</dbReference>
<evidence type="ECO:0000256" key="12">
    <source>
        <dbReference type="SAM" id="MobiDB-lite"/>
    </source>
</evidence>
<organism evidence="15 16">
    <name type="scientific">Ceratosolen solmsi marchali</name>
    <dbReference type="NCBI Taxonomy" id="326594"/>
    <lineage>
        <taxon>Eukaryota</taxon>
        <taxon>Metazoa</taxon>
        <taxon>Ecdysozoa</taxon>
        <taxon>Arthropoda</taxon>
        <taxon>Hexapoda</taxon>
        <taxon>Insecta</taxon>
        <taxon>Pterygota</taxon>
        <taxon>Neoptera</taxon>
        <taxon>Endopterygota</taxon>
        <taxon>Hymenoptera</taxon>
        <taxon>Apocrita</taxon>
        <taxon>Proctotrupomorpha</taxon>
        <taxon>Chalcidoidea</taxon>
        <taxon>Agaonidae</taxon>
        <taxon>Agaoninae</taxon>
        <taxon>Ceratosolen</taxon>
    </lineage>
</organism>
<evidence type="ECO:0000256" key="4">
    <source>
        <dbReference type="ARBA" id="ARBA00022530"/>
    </source>
</evidence>
<dbReference type="SUPFAM" id="SSF57196">
    <property type="entry name" value="EGF/Laminin"/>
    <property type="match status" value="3"/>
</dbReference>
<dbReference type="GO" id="GO:0005509">
    <property type="term" value="F:calcium ion binding"/>
    <property type="evidence" value="ECO:0007669"/>
    <property type="project" value="InterPro"/>
</dbReference>
<dbReference type="CDD" id="cd00054">
    <property type="entry name" value="EGF_CA"/>
    <property type="match status" value="8"/>
</dbReference>
<dbReference type="InterPro" id="IPR018097">
    <property type="entry name" value="EGF_Ca-bd_CS"/>
</dbReference>
<comment type="subcellular location">
    <subcellularLocation>
        <location evidence="1">Secreted</location>
        <location evidence="1">Extracellular space</location>
        <location evidence="1">Extracellular matrix</location>
    </subcellularLocation>
</comment>
<dbReference type="InterPro" id="IPR049883">
    <property type="entry name" value="NOTCH1_EGF-like"/>
</dbReference>
<evidence type="ECO:0000256" key="6">
    <source>
        <dbReference type="ARBA" id="ARBA00022729"/>
    </source>
</evidence>
<proteinExistence type="inferred from homology"/>
<sequence length="1621" mass="179328">MASIILLTMLLLLQDAVGFVLPNDYLKMCCDLGGSWAEQRMSCKDFVGPVLDLELGEQPACLESVETCCRKAYQEEACIRGRIDARTGAACESPDNPDEYRRNCCEGCKLGILTGSSGKDCAPKKFSRDVLWEWIFIKCCNEAISTTTRSSSNATIITDRSPATRDFMEATLKSEDIDNGIDKKVDLVSSIYFKSDNECLLLSGMPCSQICVRIPGSYYCQCYKGFILEEDGRSCKLNNTMDEEQNTTIVNNPSVLSITSTSFFHRNFSSTTPKPLIFDSTLPLNLTASSDMLTSMKSTFSNVSSSIKSIELSLNTSIARASLFPSKLSTFATEIKSKWAIPSADAFKIFAIDAKLRTTRSLPIEDNELNLPCPTGYRFTLSTETCDDIDECNELPIPVCPPGSGCQNINGTYRCLGPESRSGAVEQCEFGYRWNSTQERCVDVNECLENIHKCLMDAENCRNLDGSYECEVKCKNGFIFNGNYGACLDINECTDLTNVCLQPHTICVNSLGSFECRSLKEYEHNKEPNNIGNGSDDRQSSDYDGFDEGRDINECQVRVQPCASGEICRNTAGGYDCIPGGCPRGFIPAGDACQDVDECEIGLHSCSTHERCQNTNGSFTCEQPRSKPRTPIIESPNLLCRKGYKADKVSGSCVDIDECVEGPGCRDHERCRNLHGSYDCSPLCGPGWYFQLQTKTCQDVDECLLGHHNCRQRTQYCRNTNGSYACETLSACPNGYRRDQNGSCADVDECLEGVHTCSRDSHRYCVNREGGYECITRLPSCSRGFEYSLFTRQCEDVDECRSGRASCEVRLNERCVNLPGSYRCERPQPGLRAHRQRPACPSGHTYDVAQRKCSGKGHLIKKNSSSKDIDECADGTHNCGKQKCYNLPGSFQCAKAPLPIIRRKPGFSSTAAIGSIRDDNCDIGTRYDVIRGGCVDVNECEEIDDACSSNEECRNTPGSFHCVCILGFRRDELTQACVDVNECQLENDCLSSQRCDNTIGSYTCVRFLPCGTGYTLNAATEICEDDDECSLGTHDCGSGYSCRNTHGSYRCDRNRIRTTSTQRPTIKRSRRPTVRPTSAAIYSTPRIINTNASTTTIMTSSKPRTLSIQRAIVTTTTTARPMTTVSTTHQHNTTISSTTTPTTATSMPTVLTSNDAITTTTYKNIFTHKPKKIIITTTTTTEDIPTVGTLRTTPYTIKSIIPLRLKIKCLRGFENDPFGQCIDIDECHKNVNICGRQRCINTIGSYRCEIRKICGIGYAADPITSQCKDINECVQGLHKCGPEQTCENRQGGYICYCPAGYEVGGSHNCIDLDECERSLPRRLCDEGGHCVNTLGSYRCECDFGFEEEHQSGGCRDVDECAAEPGPCQQECYNTWGSYSCGCGPGYQLRPDNRTCEDIDECSEFKNTSLCVGICDNTPGSYVCRCPDGYRLTDDGRTCQDIDECATGVVCKKQDEICQNVRGGFRCNKINCPPGYEHDLQRKNRCMPESPFCPIHDQACFQRPAYYTYNYISIVSLFPIPASTGELELFTMRGAYKLFDSTVNFSMAFIGASAPPHVKPATESCFALRKPYPAQAVLVLTQSLEGPQDIELEFSMEVYGPSGNFAGSTSAKIFIVVTQYEF</sequence>
<dbReference type="PANTHER" id="PTHR24034">
    <property type="entry name" value="EGF-LIKE DOMAIN-CONTAINING PROTEIN"/>
    <property type="match status" value="1"/>
</dbReference>
<comment type="similarity">
    <text evidence="2">Belongs to the fibulin family.</text>
</comment>
<dbReference type="InterPro" id="IPR001881">
    <property type="entry name" value="EGF-like_Ca-bd_dom"/>
</dbReference>
<dbReference type="PROSITE" id="PS50026">
    <property type="entry name" value="EGF_3"/>
    <property type="match status" value="6"/>
</dbReference>
<dbReference type="Pfam" id="PF07645">
    <property type="entry name" value="EGF_CA"/>
    <property type="match status" value="16"/>
</dbReference>
<dbReference type="Pfam" id="PF12662">
    <property type="entry name" value="cEGF"/>
    <property type="match status" value="3"/>
</dbReference>
<dbReference type="InterPro" id="IPR000152">
    <property type="entry name" value="EGF-type_Asp/Asn_hydroxyl_site"/>
</dbReference>
<dbReference type="FunFam" id="2.10.25.10:FF:000014">
    <property type="entry name" value="Latent-transforming growth factor beta-binding protein 3"/>
    <property type="match status" value="3"/>
</dbReference>
<dbReference type="InterPro" id="IPR050751">
    <property type="entry name" value="ECM_structural_protein"/>
</dbReference>
<dbReference type="SMART" id="SM00181">
    <property type="entry name" value="EGF"/>
    <property type="match status" value="15"/>
</dbReference>
<dbReference type="PANTHER" id="PTHR24034:SF205">
    <property type="entry name" value="NIDOGEN"/>
    <property type="match status" value="1"/>
</dbReference>
<feature type="domain" description="EGF-like" evidence="14">
    <location>
        <begin position="1311"/>
        <end position="1351"/>
    </location>
</feature>
<dbReference type="SMART" id="SM00179">
    <property type="entry name" value="EGF_CA"/>
    <property type="match status" value="20"/>
</dbReference>
<evidence type="ECO:0000313" key="15">
    <source>
        <dbReference type="Proteomes" id="UP000695007"/>
    </source>
</evidence>
<dbReference type="InterPro" id="IPR000742">
    <property type="entry name" value="EGF"/>
</dbReference>
<keyword evidence="8" id="KW-0106">Calcium</keyword>
<keyword evidence="4" id="KW-0272">Extracellular matrix</keyword>
<feature type="domain" description="EGF-like" evidence="14">
    <location>
        <begin position="936"/>
        <end position="974"/>
    </location>
</feature>
<feature type="region of interest" description="Disordered" evidence="12">
    <location>
        <begin position="1123"/>
        <end position="1147"/>
    </location>
</feature>
<dbReference type="PROSITE" id="PS01186">
    <property type="entry name" value="EGF_2"/>
    <property type="match status" value="3"/>
</dbReference>
<dbReference type="GO" id="GO:0071944">
    <property type="term" value="C:cell periphery"/>
    <property type="evidence" value="ECO:0007669"/>
    <property type="project" value="UniProtKB-ARBA"/>
</dbReference>
<evidence type="ECO:0000256" key="3">
    <source>
        <dbReference type="ARBA" id="ARBA00022525"/>
    </source>
</evidence>
<evidence type="ECO:0000259" key="14">
    <source>
        <dbReference type="PROSITE" id="PS50026"/>
    </source>
</evidence>
<evidence type="ECO:0000256" key="13">
    <source>
        <dbReference type="SAM" id="SignalP"/>
    </source>
</evidence>
<dbReference type="PROSITE" id="PS01187">
    <property type="entry name" value="EGF_CA"/>
    <property type="match status" value="8"/>
</dbReference>
<evidence type="ECO:0000256" key="8">
    <source>
        <dbReference type="ARBA" id="ARBA00022837"/>
    </source>
</evidence>
<evidence type="ECO:0000313" key="16">
    <source>
        <dbReference type="RefSeq" id="XP_011500132.1"/>
    </source>
</evidence>
<accession>A0AAJ7DXK4</accession>
<feature type="domain" description="EGF-like" evidence="14">
    <location>
        <begin position="388"/>
        <end position="429"/>
    </location>
</feature>
<feature type="signal peptide" evidence="13">
    <location>
        <begin position="1"/>
        <end position="18"/>
    </location>
</feature>